<evidence type="ECO:0000313" key="1">
    <source>
        <dbReference type="EMBL" id="RIB15905.1"/>
    </source>
</evidence>
<proteinExistence type="predicted"/>
<dbReference type="EMBL" id="QKWP01000715">
    <property type="protein sequence ID" value="RIB15905.1"/>
    <property type="molecule type" value="Genomic_DNA"/>
</dbReference>
<dbReference type="AlphaFoldDB" id="A0A397V0I4"/>
<dbReference type="Proteomes" id="UP000266673">
    <property type="component" value="Unassembled WGS sequence"/>
</dbReference>
<name>A0A397V0I4_9GLOM</name>
<reference evidence="1 2" key="1">
    <citation type="submission" date="2018-06" db="EMBL/GenBank/DDBJ databases">
        <title>Comparative genomics reveals the genomic features of Rhizophagus irregularis, R. cerebriforme, R. diaphanum and Gigaspora rosea, and their symbiotic lifestyle signature.</title>
        <authorList>
            <person name="Morin E."/>
            <person name="San Clemente H."/>
            <person name="Chen E.C.H."/>
            <person name="De La Providencia I."/>
            <person name="Hainaut M."/>
            <person name="Kuo A."/>
            <person name="Kohler A."/>
            <person name="Murat C."/>
            <person name="Tang N."/>
            <person name="Roy S."/>
            <person name="Loubradou J."/>
            <person name="Henrissat B."/>
            <person name="Grigoriev I.V."/>
            <person name="Corradi N."/>
            <person name="Roux C."/>
            <person name="Martin F.M."/>
        </authorList>
    </citation>
    <scope>NUCLEOTIDE SEQUENCE [LARGE SCALE GENOMIC DNA]</scope>
    <source>
        <strain evidence="1 2">DAOM 194757</strain>
    </source>
</reference>
<comment type="caution">
    <text evidence="1">The sequence shown here is derived from an EMBL/GenBank/DDBJ whole genome shotgun (WGS) entry which is preliminary data.</text>
</comment>
<gene>
    <name evidence="1" type="ORF">C2G38_2092253</name>
</gene>
<organism evidence="1 2">
    <name type="scientific">Gigaspora rosea</name>
    <dbReference type="NCBI Taxonomy" id="44941"/>
    <lineage>
        <taxon>Eukaryota</taxon>
        <taxon>Fungi</taxon>
        <taxon>Fungi incertae sedis</taxon>
        <taxon>Mucoromycota</taxon>
        <taxon>Glomeromycotina</taxon>
        <taxon>Glomeromycetes</taxon>
        <taxon>Diversisporales</taxon>
        <taxon>Gigasporaceae</taxon>
        <taxon>Gigaspora</taxon>
    </lineage>
</organism>
<keyword evidence="2" id="KW-1185">Reference proteome</keyword>
<dbReference type="OrthoDB" id="10494819at2759"/>
<accession>A0A397V0I4</accession>
<evidence type="ECO:0000313" key="2">
    <source>
        <dbReference type="Proteomes" id="UP000266673"/>
    </source>
</evidence>
<sequence>MDSDPNERLTAKKISLTIKSCLNDINSENLDSQNDIKKQFFTSLQNYLNTIYTSKPINIEVIQ</sequence>
<protein>
    <submittedName>
        <fullName evidence="1">Uncharacterized protein</fullName>
    </submittedName>
</protein>